<reference evidence="2" key="1">
    <citation type="journal article" date="2022" name="Int. J. Mol. Sci.">
        <title>Draft Genome of Tanacetum Coccineum: Genomic Comparison of Closely Related Tanacetum-Family Plants.</title>
        <authorList>
            <person name="Yamashiro T."/>
            <person name="Shiraishi A."/>
            <person name="Nakayama K."/>
            <person name="Satake H."/>
        </authorList>
    </citation>
    <scope>NUCLEOTIDE SEQUENCE</scope>
</reference>
<evidence type="ECO:0000313" key="2">
    <source>
        <dbReference type="EMBL" id="GJT21974.1"/>
    </source>
</evidence>
<dbReference type="EMBL" id="BQNB010013931">
    <property type="protein sequence ID" value="GJT21974.1"/>
    <property type="molecule type" value="Genomic_DNA"/>
</dbReference>
<sequence>MLEINDLTSQLQDKSIGNAEIREMLNKMKGKHVKTTFVRPYVVRQLRVIHNTSFSRPQLRSTPMQDKIVQNNSQVMLKKNEVKDHHMISKFSNNTKSITACNDTLNAKTSNVKFVYVTFDIFIFNANPDDCVSKYINDLNARTKKPHAVPISTRKPTRTENQSIATSLRK</sequence>
<proteinExistence type="predicted"/>
<comment type="caution">
    <text evidence="2">The sequence shown here is derived from an EMBL/GenBank/DDBJ whole genome shotgun (WGS) entry which is preliminary data.</text>
</comment>
<feature type="region of interest" description="Disordered" evidence="1">
    <location>
        <begin position="147"/>
        <end position="170"/>
    </location>
</feature>
<accession>A0ABQ5C9Q1</accession>
<dbReference type="Proteomes" id="UP001151760">
    <property type="component" value="Unassembled WGS sequence"/>
</dbReference>
<feature type="compositionally biased region" description="Polar residues" evidence="1">
    <location>
        <begin position="159"/>
        <end position="170"/>
    </location>
</feature>
<organism evidence="2 3">
    <name type="scientific">Tanacetum coccineum</name>
    <dbReference type="NCBI Taxonomy" id="301880"/>
    <lineage>
        <taxon>Eukaryota</taxon>
        <taxon>Viridiplantae</taxon>
        <taxon>Streptophyta</taxon>
        <taxon>Embryophyta</taxon>
        <taxon>Tracheophyta</taxon>
        <taxon>Spermatophyta</taxon>
        <taxon>Magnoliopsida</taxon>
        <taxon>eudicotyledons</taxon>
        <taxon>Gunneridae</taxon>
        <taxon>Pentapetalae</taxon>
        <taxon>asterids</taxon>
        <taxon>campanulids</taxon>
        <taxon>Asterales</taxon>
        <taxon>Asteraceae</taxon>
        <taxon>Asteroideae</taxon>
        <taxon>Anthemideae</taxon>
        <taxon>Anthemidinae</taxon>
        <taxon>Tanacetum</taxon>
    </lineage>
</organism>
<name>A0ABQ5C9Q1_9ASTR</name>
<keyword evidence="3" id="KW-1185">Reference proteome</keyword>
<evidence type="ECO:0000313" key="3">
    <source>
        <dbReference type="Proteomes" id="UP001151760"/>
    </source>
</evidence>
<evidence type="ECO:0000256" key="1">
    <source>
        <dbReference type="SAM" id="MobiDB-lite"/>
    </source>
</evidence>
<gene>
    <name evidence="2" type="ORF">Tco_0891911</name>
</gene>
<reference evidence="2" key="2">
    <citation type="submission" date="2022-01" db="EMBL/GenBank/DDBJ databases">
        <authorList>
            <person name="Yamashiro T."/>
            <person name="Shiraishi A."/>
            <person name="Satake H."/>
            <person name="Nakayama K."/>
        </authorList>
    </citation>
    <scope>NUCLEOTIDE SEQUENCE</scope>
</reference>
<protein>
    <submittedName>
        <fullName evidence="2">Uncharacterized protein</fullName>
    </submittedName>
</protein>